<accession>A0A0F9GNC1</accession>
<reference evidence="1" key="1">
    <citation type="journal article" date="2015" name="Nature">
        <title>Complex archaea that bridge the gap between prokaryotes and eukaryotes.</title>
        <authorList>
            <person name="Spang A."/>
            <person name="Saw J.H."/>
            <person name="Jorgensen S.L."/>
            <person name="Zaremba-Niedzwiedzka K."/>
            <person name="Martijn J."/>
            <person name="Lind A.E."/>
            <person name="van Eijk R."/>
            <person name="Schleper C."/>
            <person name="Guy L."/>
            <person name="Ettema T.J."/>
        </authorList>
    </citation>
    <scope>NUCLEOTIDE SEQUENCE</scope>
</reference>
<gene>
    <name evidence="1" type="ORF">LCGC14_2100050</name>
</gene>
<dbReference type="Pfam" id="PF14121">
    <property type="entry name" value="Porin_10"/>
    <property type="match status" value="1"/>
</dbReference>
<protein>
    <recommendedName>
        <fullName evidence="2">TonB-dependent receptor-like beta-barrel domain-containing protein</fullName>
    </recommendedName>
</protein>
<dbReference type="EMBL" id="LAZR01025748">
    <property type="protein sequence ID" value="KKL70925.1"/>
    <property type="molecule type" value="Genomic_DNA"/>
</dbReference>
<feature type="non-terminal residue" evidence="1">
    <location>
        <position position="1"/>
    </location>
</feature>
<evidence type="ECO:0008006" key="2">
    <source>
        <dbReference type="Google" id="ProtNLM"/>
    </source>
</evidence>
<dbReference type="InterPro" id="IPR025631">
    <property type="entry name" value="Porin_10"/>
</dbReference>
<proteinExistence type="predicted"/>
<evidence type="ECO:0000313" key="1">
    <source>
        <dbReference type="EMBL" id="KKL70925.1"/>
    </source>
</evidence>
<organism evidence="1">
    <name type="scientific">marine sediment metagenome</name>
    <dbReference type="NCBI Taxonomy" id="412755"/>
    <lineage>
        <taxon>unclassified sequences</taxon>
        <taxon>metagenomes</taxon>
        <taxon>ecological metagenomes</taxon>
    </lineage>
</organism>
<dbReference type="AlphaFoldDB" id="A0A0F9GNC1"/>
<comment type="caution">
    <text evidence="1">The sequence shown here is derived from an EMBL/GenBank/DDBJ whole genome shotgun (WGS) entry which is preliminary data.</text>
</comment>
<sequence>FLHTVGEGWDWMARGRWYLFGYKAGDLILDGYITKMIQGGKGASIISISGKFAIEEQDHFLNYYESNNYRWNNDFRKTKDIRGSMILSNETIKARVKFDLSLVSDLVYFNDSAMPVQHQPVVSVISGELRKDFKAGIFHSNHQINYQVSSDNNVIRIPDLSYYTSNFLGFVVVKNALTAEIGFDLYYYTKYRALAFSPSSGLFYNQDVQEIGNYPYLNLFLNAKLKRTRFYIKWDNPYAGMIKKNYFHVLAYPTRGKVVRFGLSWSFYD</sequence>
<name>A0A0F9GNC1_9ZZZZ</name>